<name>K5VB87_PHACS</name>
<dbReference type="AlphaFoldDB" id="K5VB87"/>
<dbReference type="HOGENOM" id="CLU_2923398_0_0_1"/>
<accession>K5VB87</accession>
<sequence>MSAQSQQPVDDAFYPHSTPMPVLCPLPYMLSSSPTSPVSSPCSPTGPSPSAASHVCSTAVS</sequence>
<dbReference type="KEGG" id="pco:PHACADRAFT_266424"/>
<dbReference type="InParanoid" id="K5VB87"/>
<dbReference type="EMBL" id="JH931192">
    <property type="protein sequence ID" value="EKM48313.1"/>
    <property type="molecule type" value="Genomic_DNA"/>
</dbReference>
<dbReference type="GeneID" id="18919409"/>
<dbReference type="Proteomes" id="UP000008370">
    <property type="component" value="Unassembled WGS sequence"/>
</dbReference>
<evidence type="ECO:0000313" key="3">
    <source>
        <dbReference type="Proteomes" id="UP000008370"/>
    </source>
</evidence>
<keyword evidence="3" id="KW-1185">Reference proteome</keyword>
<feature type="compositionally biased region" description="Low complexity" evidence="1">
    <location>
        <begin position="32"/>
        <end position="53"/>
    </location>
</feature>
<reference evidence="2 3" key="1">
    <citation type="journal article" date="2012" name="BMC Genomics">
        <title>Comparative genomics of the white-rot fungi, Phanerochaete carnosa and P. chrysosporium, to elucidate the genetic basis of the distinct wood types they colonize.</title>
        <authorList>
            <person name="Suzuki H."/>
            <person name="MacDonald J."/>
            <person name="Syed K."/>
            <person name="Salamov A."/>
            <person name="Hori C."/>
            <person name="Aerts A."/>
            <person name="Henrissat B."/>
            <person name="Wiebenga A."/>
            <person name="vanKuyk P.A."/>
            <person name="Barry K."/>
            <person name="Lindquist E."/>
            <person name="LaButti K."/>
            <person name="Lapidus A."/>
            <person name="Lucas S."/>
            <person name="Coutinho P."/>
            <person name="Gong Y."/>
            <person name="Samejima M."/>
            <person name="Mahadevan R."/>
            <person name="Abou-Zaid M."/>
            <person name="de Vries R.P."/>
            <person name="Igarashi K."/>
            <person name="Yadav J.S."/>
            <person name="Grigoriev I.V."/>
            <person name="Master E.R."/>
        </authorList>
    </citation>
    <scope>NUCLEOTIDE SEQUENCE [LARGE SCALE GENOMIC DNA]</scope>
    <source>
        <strain evidence="2 3">HHB-10118-sp</strain>
    </source>
</reference>
<proteinExistence type="predicted"/>
<organism evidence="2 3">
    <name type="scientific">Phanerochaete carnosa (strain HHB-10118-sp)</name>
    <name type="common">White-rot fungus</name>
    <name type="synonym">Peniophora carnosa</name>
    <dbReference type="NCBI Taxonomy" id="650164"/>
    <lineage>
        <taxon>Eukaryota</taxon>
        <taxon>Fungi</taxon>
        <taxon>Dikarya</taxon>
        <taxon>Basidiomycota</taxon>
        <taxon>Agaricomycotina</taxon>
        <taxon>Agaricomycetes</taxon>
        <taxon>Polyporales</taxon>
        <taxon>Phanerochaetaceae</taxon>
        <taxon>Phanerochaete</taxon>
    </lineage>
</organism>
<feature type="region of interest" description="Disordered" evidence="1">
    <location>
        <begin position="32"/>
        <end position="61"/>
    </location>
</feature>
<gene>
    <name evidence="2" type="ORF">PHACADRAFT_266424</name>
</gene>
<evidence type="ECO:0000256" key="1">
    <source>
        <dbReference type="SAM" id="MobiDB-lite"/>
    </source>
</evidence>
<evidence type="ECO:0000313" key="2">
    <source>
        <dbReference type="EMBL" id="EKM48313.1"/>
    </source>
</evidence>
<protein>
    <submittedName>
        <fullName evidence="2">Uncharacterized protein</fullName>
    </submittedName>
</protein>
<dbReference type="RefSeq" id="XP_007403135.1">
    <property type="nucleotide sequence ID" value="XM_007403073.1"/>
</dbReference>